<dbReference type="InterPro" id="IPR026992">
    <property type="entry name" value="DIOX_N"/>
</dbReference>
<dbReference type="PRINTS" id="PR00682">
    <property type="entry name" value="IPNSYNTHASE"/>
</dbReference>
<keyword evidence="7" id="KW-1185">Reference proteome</keyword>
<sequence>MGEVDPAFVQDPEHRPKLSIIEAEGIPLIDLSAINSPNSISDPEAIEGIVGEIGNACKEWGFFQVINHGVSSSKLQKIEAAARKFFALPLEEKRKIRRDMNNVLGYFDTENTKNIRDWKEVFDFNAEDPTLVPASPDPEDNEETEWTNQWPEYPPEMREACEEYAREVEKLALKLMGLIALSLGLPENKFDSFFKDQTTRIRLNHYPPCPSPQLALGVGRHKDGGALTVLAQDDVGGLEVKRKTDGQWTRVKPTPNTYIINLGDILQVWSNERYESTEHRVMVNSEKERFSIPYFLEPAHYTIVKTLEELINEQNPAKYRPYSWGKFMTHRKLSNFKKLDVENIQIHHFRV</sequence>
<dbReference type="GO" id="GO:0016491">
    <property type="term" value="F:oxidoreductase activity"/>
    <property type="evidence" value="ECO:0007669"/>
    <property type="project" value="UniProtKB-KW"/>
</dbReference>
<protein>
    <recommendedName>
        <fullName evidence="5">Fe2OG dioxygenase domain-containing protein</fullName>
    </recommendedName>
</protein>
<accession>A0AAW1XZL1</accession>
<evidence type="ECO:0000256" key="3">
    <source>
        <dbReference type="RuleBase" id="RU003682"/>
    </source>
</evidence>
<name>A0AAW1XZL1_RUBAR</name>
<keyword evidence="3" id="KW-0560">Oxidoreductase</keyword>
<comment type="caution">
    <text evidence="6">The sequence shown here is derived from an EMBL/GenBank/DDBJ whole genome shotgun (WGS) entry which is preliminary data.</text>
</comment>
<organism evidence="6 7">
    <name type="scientific">Rubus argutus</name>
    <name type="common">Southern blackberry</name>
    <dbReference type="NCBI Taxonomy" id="59490"/>
    <lineage>
        <taxon>Eukaryota</taxon>
        <taxon>Viridiplantae</taxon>
        <taxon>Streptophyta</taxon>
        <taxon>Embryophyta</taxon>
        <taxon>Tracheophyta</taxon>
        <taxon>Spermatophyta</taxon>
        <taxon>Magnoliopsida</taxon>
        <taxon>eudicotyledons</taxon>
        <taxon>Gunneridae</taxon>
        <taxon>Pentapetalae</taxon>
        <taxon>rosids</taxon>
        <taxon>fabids</taxon>
        <taxon>Rosales</taxon>
        <taxon>Rosaceae</taxon>
        <taxon>Rosoideae</taxon>
        <taxon>Rosoideae incertae sedis</taxon>
        <taxon>Rubus</taxon>
    </lineage>
</organism>
<evidence type="ECO:0000256" key="2">
    <source>
        <dbReference type="ARBA" id="ARBA00023004"/>
    </source>
</evidence>
<dbReference type="Proteomes" id="UP001457282">
    <property type="component" value="Unassembled WGS sequence"/>
</dbReference>
<dbReference type="InterPro" id="IPR044861">
    <property type="entry name" value="IPNS-like_FE2OG_OXY"/>
</dbReference>
<dbReference type="InterPro" id="IPR005123">
    <property type="entry name" value="Oxoglu/Fe-dep_dioxygenase_dom"/>
</dbReference>
<dbReference type="InterPro" id="IPR050231">
    <property type="entry name" value="Iron_ascorbate_oxido_reductase"/>
</dbReference>
<comment type="similarity">
    <text evidence="3">Belongs to the iron/ascorbate-dependent oxidoreductase family.</text>
</comment>
<feature type="domain" description="Fe2OG dioxygenase" evidence="5">
    <location>
        <begin position="197"/>
        <end position="298"/>
    </location>
</feature>
<dbReference type="AlphaFoldDB" id="A0AAW1XZL1"/>
<evidence type="ECO:0000256" key="1">
    <source>
        <dbReference type="ARBA" id="ARBA00022723"/>
    </source>
</evidence>
<evidence type="ECO:0000259" key="5">
    <source>
        <dbReference type="PROSITE" id="PS51471"/>
    </source>
</evidence>
<evidence type="ECO:0000256" key="4">
    <source>
        <dbReference type="SAM" id="MobiDB-lite"/>
    </source>
</evidence>
<feature type="region of interest" description="Disordered" evidence="4">
    <location>
        <begin position="129"/>
        <end position="149"/>
    </location>
</feature>
<dbReference type="PANTHER" id="PTHR47990">
    <property type="entry name" value="2-OXOGLUTARATE (2OG) AND FE(II)-DEPENDENT OXYGENASE SUPERFAMILY PROTEIN-RELATED"/>
    <property type="match status" value="1"/>
</dbReference>
<dbReference type="EMBL" id="JBEDUW010000002">
    <property type="protein sequence ID" value="KAK9942222.1"/>
    <property type="molecule type" value="Genomic_DNA"/>
</dbReference>
<dbReference type="Pfam" id="PF03171">
    <property type="entry name" value="2OG-FeII_Oxy"/>
    <property type="match status" value="1"/>
</dbReference>
<dbReference type="FunFam" id="2.60.120.330:FF:000012">
    <property type="entry name" value="Gibberellin 20 oxidase 1"/>
    <property type="match status" value="1"/>
</dbReference>
<keyword evidence="2 3" id="KW-0408">Iron</keyword>
<gene>
    <name evidence="6" type="ORF">M0R45_007900</name>
</gene>
<dbReference type="PROSITE" id="PS51471">
    <property type="entry name" value="FE2OG_OXY"/>
    <property type="match status" value="1"/>
</dbReference>
<evidence type="ECO:0000313" key="6">
    <source>
        <dbReference type="EMBL" id="KAK9942222.1"/>
    </source>
</evidence>
<evidence type="ECO:0000313" key="7">
    <source>
        <dbReference type="Proteomes" id="UP001457282"/>
    </source>
</evidence>
<proteinExistence type="inferred from homology"/>
<dbReference type="InterPro" id="IPR027443">
    <property type="entry name" value="IPNS-like_sf"/>
</dbReference>
<dbReference type="GO" id="GO:0046872">
    <property type="term" value="F:metal ion binding"/>
    <property type="evidence" value="ECO:0007669"/>
    <property type="project" value="UniProtKB-KW"/>
</dbReference>
<dbReference type="SUPFAM" id="SSF51197">
    <property type="entry name" value="Clavaminate synthase-like"/>
    <property type="match status" value="1"/>
</dbReference>
<dbReference type="Gene3D" id="2.60.120.330">
    <property type="entry name" value="B-lactam Antibiotic, Isopenicillin N Synthase, Chain"/>
    <property type="match status" value="1"/>
</dbReference>
<keyword evidence="1 3" id="KW-0479">Metal-binding</keyword>
<reference evidence="6 7" key="1">
    <citation type="journal article" date="2023" name="G3 (Bethesda)">
        <title>A chromosome-length genome assembly and annotation of blackberry (Rubus argutus, cv. 'Hillquist').</title>
        <authorList>
            <person name="Bruna T."/>
            <person name="Aryal R."/>
            <person name="Dudchenko O."/>
            <person name="Sargent D.J."/>
            <person name="Mead D."/>
            <person name="Buti M."/>
            <person name="Cavallini A."/>
            <person name="Hytonen T."/>
            <person name="Andres J."/>
            <person name="Pham M."/>
            <person name="Weisz D."/>
            <person name="Mascagni F."/>
            <person name="Usai G."/>
            <person name="Natali L."/>
            <person name="Bassil N."/>
            <person name="Fernandez G.E."/>
            <person name="Lomsadze A."/>
            <person name="Armour M."/>
            <person name="Olukolu B."/>
            <person name="Poorten T."/>
            <person name="Britton C."/>
            <person name="Davik J."/>
            <person name="Ashrafi H."/>
            <person name="Aiden E.L."/>
            <person name="Borodovsky M."/>
            <person name="Worthington M."/>
        </authorList>
    </citation>
    <scope>NUCLEOTIDE SEQUENCE [LARGE SCALE GENOMIC DNA]</scope>
    <source>
        <strain evidence="6">PI 553951</strain>
    </source>
</reference>
<dbReference type="Pfam" id="PF14226">
    <property type="entry name" value="DIOX_N"/>
    <property type="match status" value="1"/>
</dbReference>